<dbReference type="GO" id="GO:0004252">
    <property type="term" value="F:serine-type endopeptidase activity"/>
    <property type="evidence" value="ECO:0007669"/>
    <property type="project" value="UniProtKB-UniRule"/>
</dbReference>
<proteinExistence type="predicted"/>
<feature type="transmembrane region" description="Helical" evidence="7">
    <location>
        <begin position="12"/>
        <end position="33"/>
    </location>
</feature>
<evidence type="ECO:0000256" key="4">
    <source>
        <dbReference type="ARBA" id="ARBA00023136"/>
    </source>
</evidence>
<dbReference type="EC" id="3.4.21.89" evidence="5"/>
<comment type="subcellular location">
    <subcellularLocation>
        <location evidence="1">Membrane</location>
    </subcellularLocation>
</comment>
<keyword evidence="4 7" id="KW-0472">Membrane</keyword>
<comment type="caution">
    <text evidence="9">The sequence shown here is derived from an EMBL/GenBank/DDBJ whole genome shotgun (WGS) entry which is preliminary data.</text>
</comment>
<reference evidence="9" key="2">
    <citation type="submission" date="2023-01" db="EMBL/GenBank/DDBJ databases">
        <authorList>
            <person name="Sun Q."/>
            <person name="Evtushenko L."/>
        </authorList>
    </citation>
    <scope>NUCLEOTIDE SEQUENCE</scope>
    <source>
        <strain evidence="9">VKM Ac-1401</strain>
    </source>
</reference>
<feature type="compositionally biased region" description="Basic residues" evidence="6">
    <location>
        <begin position="164"/>
        <end position="175"/>
    </location>
</feature>
<dbReference type="InterPro" id="IPR036286">
    <property type="entry name" value="LexA/Signal_pep-like_sf"/>
</dbReference>
<evidence type="ECO:0000256" key="6">
    <source>
        <dbReference type="SAM" id="MobiDB-lite"/>
    </source>
</evidence>
<evidence type="ECO:0000313" key="10">
    <source>
        <dbReference type="Proteomes" id="UP001142372"/>
    </source>
</evidence>
<evidence type="ECO:0000256" key="2">
    <source>
        <dbReference type="ARBA" id="ARBA00022692"/>
    </source>
</evidence>
<feature type="transmembrane region" description="Helical" evidence="7">
    <location>
        <begin position="139"/>
        <end position="158"/>
    </location>
</feature>
<dbReference type="AlphaFoldDB" id="A0A9W6H792"/>
<dbReference type="GO" id="GO:0006465">
    <property type="term" value="P:signal peptide processing"/>
    <property type="evidence" value="ECO:0007669"/>
    <property type="project" value="UniProtKB-UniRule"/>
</dbReference>
<sequence length="191" mass="19821">MISAYRLIRSVLLTVAAVIGVASILLIGAGALMRVSPLIVISGSMEPTIPTGSLLLSAERPASEVKVGDIVTVARPNGDGTVTHRVISVTPGPEEATTLALQGDANASADPEPIVTKSVGQHILTVPAFGYVAAFFQTVRGLIVAALLALALLALYFFEPKSGKPQHGRRRRPKNHRADTAGSADAPPTNS</sequence>
<dbReference type="GO" id="GO:0009003">
    <property type="term" value="F:signal peptidase activity"/>
    <property type="evidence" value="ECO:0007669"/>
    <property type="project" value="UniProtKB-EC"/>
</dbReference>
<feature type="region of interest" description="Disordered" evidence="6">
    <location>
        <begin position="162"/>
        <end position="191"/>
    </location>
</feature>
<protein>
    <recommendedName>
        <fullName evidence="5">Signal peptidase I</fullName>
        <ecNumber evidence="5">3.4.21.89</ecNumber>
    </recommendedName>
</protein>
<dbReference type="PANTHER" id="PTHR10806">
    <property type="entry name" value="SIGNAL PEPTIDASE COMPLEX CATALYTIC SUBUNIT SEC11"/>
    <property type="match status" value="1"/>
</dbReference>
<evidence type="ECO:0000256" key="1">
    <source>
        <dbReference type="ARBA" id="ARBA00004370"/>
    </source>
</evidence>
<dbReference type="GO" id="GO:0016020">
    <property type="term" value="C:membrane"/>
    <property type="evidence" value="ECO:0007669"/>
    <property type="project" value="UniProtKB-SubCell"/>
</dbReference>
<keyword evidence="10" id="KW-1185">Reference proteome</keyword>
<dbReference type="SUPFAM" id="SSF51306">
    <property type="entry name" value="LexA/Signal peptidase"/>
    <property type="match status" value="1"/>
</dbReference>
<dbReference type="NCBIfam" id="TIGR02228">
    <property type="entry name" value="sigpep_I_arch"/>
    <property type="match status" value="1"/>
</dbReference>
<evidence type="ECO:0000256" key="5">
    <source>
        <dbReference type="NCBIfam" id="TIGR02228"/>
    </source>
</evidence>
<reference evidence="9" key="1">
    <citation type="journal article" date="2014" name="Int. J. Syst. Evol. Microbiol.">
        <title>Complete genome sequence of Corynebacterium casei LMG S-19264T (=DSM 44701T), isolated from a smear-ripened cheese.</title>
        <authorList>
            <consortium name="US DOE Joint Genome Institute (JGI-PGF)"/>
            <person name="Walter F."/>
            <person name="Albersmeier A."/>
            <person name="Kalinowski J."/>
            <person name="Ruckert C."/>
        </authorList>
    </citation>
    <scope>NUCLEOTIDE SEQUENCE</scope>
    <source>
        <strain evidence="9">VKM Ac-1401</strain>
    </source>
</reference>
<feature type="domain" description="Peptidase S26" evidence="8">
    <location>
        <begin position="21"/>
        <end position="89"/>
    </location>
</feature>
<keyword evidence="3 7" id="KW-1133">Transmembrane helix</keyword>
<dbReference type="InterPro" id="IPR001733">
    <property type="entry name" value="Peptidase_S26B"/>
</dbReference>
<keyword evidence="2 7" id="KW-0812">Transmembrane</keyword>
<dbReference type="InterPro" id="IPR019533">
    <property type="entry name" value="Peptidase_S26"/>
</dbReference>
<evidence type="ECO:0000256" key="3">
    <source>
        <dbReference type="ARBA" id="ARBA00022989"/>
    </source>
</evidence>
<evidence type="ECO:0000256" key="7">
    <source>
        <dbReference type="SAM" id="Phobius"/>
    </source>
</evidence>
<dbReference type="PANTHER" id="PTHR10806:SF6">
    <property type="entry name" value="SIGNAL PEPTIDASE COMPLEX CATALYTIC SUBUNIT SEC11"/>
    <property type="match status" value="1"/>
</dbReference>
<accession>A0A9W6H792</accession>
<gene>
    <name evidence="9" type="primary">sipW</name>
    <name evidence="9" type="ORF">GCM10017584_02820</name>
</gene>
<organism evidence="9 10">
    <name type="scientific">Leifsonia poae</name>
    <dbReference type="NCBI Taxonomy" id="110933"/>
    <lineage>
        <taxon>Bacteria</taxon>
        <taxon>Bacillati</taxon>
        <taxon>Actinomycetota</taxon>
        <taxon>Actinomycetes</taxon>
        <taxon>Micrococcales</taxon>
        <taxon>Microbacteriaceae</taxon>
        <taxon>Leifsonia</taxon>
    </lineage>
</organism>
<evidence type="ECO:0000313" key="9">
    <source>
        <dbReference type="EMBL" id="GLJ74709.1"/>
    </source>
</evidence>
<dbReference type="CDD" id="cd06462">
    <property type="entry name" value="Peptidase_S24_S26"/>
    <property type="match status" value="1"/>
</dbReference>
<dbReference type="EMBL" id="BSEN01000001">
    <property type="protein sequence ID" value="GLJ74709.1"/>
    <property type="molecule type" value="Genomic_DNA"/>
</dbReference>
<name>A0A9W6H792_9MICO</name>
<dbReference type="Pfam" id="PF10502">
    <property type="entry name" value="Peptidase_S26"/>
    <property type="match status" value="1"/>
</dbReference>
<dbReference type="Proteomes" id="UP001142372">
    <property type="component" value="Unassembled WGS sequence"/>
</dbReference>
<dbReference type="RefSeq" id="WP_271175407.1">
    <property type="nucleotide sequence ID" value="NZ_BAAAJO010000001.1"/>
</dbReference>
<evidence type="ECO:0000259" key="8">
    <source>
        <dbReference type="Pfam" id="PF10502"/>
    </source>
</evidence>